<sequence>MNSKLLLFFITLLFTGCSILSTDSESSSFEANIGSRSFKANAEVYLSDTEMTIVGKKGDWENSENVIFNVVDFDGTVGEYQVRQATYFFRDGNEIAEYAAFDSVTSSVTITRLYEAFDQIKGFFEFEVIVKQPFSEFREGEKIMINGSFSARIDRLQVAVE</sequence>
<feature type="signal peptide" evidence="1">
    <location>
        <begin position="1"/>
        <end position="20"/>
    </location>
</feature>
<comment type="caution">
    <text evidence="2">The sequence shown here is derived from an EMBL/GenBank/DDBJ whole genome shotgun (WGS) entry which is preliminary data.</text>
</comment>
<organism evidence="2 3">
    <name type="scientific">Gracilimonas halophila</name>
    <dbReference type="NCBI Taxonomy" id="1834464"/>
    <lineage>
        <taxon>Bacteria</taxon>
        <taxon>Pseudomonadati</taxon>
        <taxon>Balneolota</taxon>
        <taxon>Balneolia</taxon>
        <taxon>Balneolales</taxon>
        <taxon>Balneolaceae</taxon>
        <taxon>Gracilimonas</taxon>
    </lineage>
</organism>
<dbReference type="RefSeq" id="WP_390297722.1">
    <property type="nucleotide sequence ID" value="NZ_JBHULI010000002.1"/>
</dbReference>
<keyword evidence="3" id="KW-1185">Reference proteome</keyword>
<dbReference type="EMBL" id="JBHULI010000002">
    <property type="protein sequence ID" value="MFD2531176.1"/>
    <property type="molecule type" value="Genomic_DNA"/>
</dbReference>
<dbReference type="Proteomes" id="UP001597460">
    <property type="component" value="Unassembled WGS sequence"/>
</dbReference>
<proteinExistence type="predicted"/>
<accession>A0ABW5JGM1</accession>
<keyword evidence="1" id="KW-0732">Signal</keyword>
<evidence type="ECO:0000313" key="3">
    <source>
        <dbReference type="Proteomes" id="UP001597460"/>
    </source>
</evidence>
<feature type="chain" id="PRO_5047069979" evidence="1">
    <location>
        <begin position="21"/>
        <end position="161"/>
    </location>
</feature>
<reference evidence="3" key="1">
    <citation type="journal article" date="2019" name="Int. J. Syst. Evol. Microbiol.">
        <title>The Global Catalogue of Microorganisms (GCM) 10K type strain sequencing project: providing services to taxonomists for standard genome sequencing and annotation.</title>
        <authorList>
            <consortium name="The Broad Institute Genomics Platform"/>
            <consortium name="The Broad Institute Genome Sequencing Center for Infectious Disease"/>
            <person name="Wu L."/>
            <person name="Ma J."/>
        </authorList>
    </citation>
    <scope>NUCLEOTIDE SEQUENCE [LARGE SCALE GENOMIC DNA]</scope>
    <source>
        <strain evidence="3">KCTC 52042</strain>
    </source>
</reference>
<gene>
    <name evidence="2" type="ORF">ACFSVN_01815</name>
</gene>
<dbReference type="PROSITE" id="PS51257">
    <property type="entry name" value="PROKAR_LIPOPROTEIN"/>
    <property type="match status" value="1"/>
</dbReference>
<protein>
    <submittedName>
        <fullName evidence="2">Uncharacterized protein</fullName>
    </submittedName>
</protein>
<name>A0ABW5JGM1_9BACT</name>
<evidence type="ECO:0000256" key="1">
    <source>
        <dbReference type="SAM" id="SignalP"/>
    </source>
</evidence>
<evidence type="ECO:0000313" key="2">
    <source>
        <dbReference type="EMBL" id="MFD2531176.1"/>
    </source>
</evidence>